<comment type="similarity">
    <text evidence="1 5">Belongs to the MreC family.</text>
</comment>
<dbReference type="RefSeq" id="WP_141958409.1">
    <property type="nucleotide sequence ID" value="NZ_VFOZ01000001.1"/>
</dbReference>
<dbReference type="OrthoDB" id="5196068at2"/>
<dbReference type="InterPro" id="IPR007221">
    <property type="entry name" value="MreC"/>
</dbReference>
<evidence type="ECO:0000256" key="6">
    <source>
        <dbReference type="SAM" id="Coils"/>
    </source>
</evidence>
<dbReference type="AlphaFoldDB" id="A0A543CR23"/>
<dbReference type="Gene3D" id="2.40.10.340">
    <property type="entry name" value="Rod shape-determining protein MreC, domain 1"/>
    <property type="match status" value="1"/>
</dbReference>
<evidence type="ECO:0000256" key="4">
    <source>
        <dbReference type="ARBA" id="ARBA00032089"/>
    </source>
</evidence>
<name>A0A543CR23_9ACTN</name>
<dbReference type="GO" id="GO:0005886">
    <property type="term" value="C:plasma membrane"/>
    <property type="evidence" value="ECO:0007669"/>
    <property type="project" value="TreeGrafter"/>
</dbReference>
<comment type="caution">
    <text evidence="9">The sequence shown here is derived from an EMBL/GenBank/DDBJ whole genome shotgun (WGS) entry which is preliminary data.</text>
</comment>
<evidence type="ECO:0000256" key="1">
    <source>
        <dbReference type="ARBA" id="ARBA00009369"/>
    </source>
</evidence>
<dbReference type="PANTHER" id="PTHR34138">
    <property type="entry name" value="CELL SHAPE-DETERMINING PROTEIN MREC"/>
    <property type="match status" value="1"/>
</dbReference>
<dbReference type="InterPro" id="IPR055342">
    <property type="entry name" value="MreC_beta-barrel_core"/>
</dbReference>
<evidence type="ECO:0000313" key="10">
    <source>
        <dbReference type="Proteomes" id="UP000316096"/>
    </source>
</evidence>
<evidence type="ECO:0000313" key="9">
    <source>
        <dbReference type="EMBL" id="TQL99541.1"/>
    </source>
</evidence>
<evidence type="ECO:0000256" key="3">
    <source>
        <dbReference type="ARBA" id="ARBA00022960"/>
    </source>
</evidence>
<organism evidence="9 10">
    <name type="scientific">Actinoallomurus bryophytorum</name>
    <dbReference type="NCBI Taxonomy" id="1490222"/>
    <lineage>
        <taxon>Bacteria</taxon>
        <taxon>Bacillati</taxon>
        <taxon>Actinomycetota</taxon>
        <taxon>Actinomycetes</taxon>
        <taxon>Streptosporangiales</taxon>
        <taxon>Thermomonosporaceae</taxon>
        <taxon>Actinoallomurus</taxon>
    </lineage>
</organism>
<dbReference type="PIRSF" id="PIRSF038471">
    <property type="entry name" value="MreC"/>
    <property type="match status" value="1"/>
</dbReference>
<feature type="domain" description="Rod shape-determining protein MreC beta-barrel core" evidence="8">
    <location>
        <begin position="126"/>
        <end position="271"/>
    </location>
</feature>
<evidence type="ECO:0000256" key="2">
    <source>
        <dbReference type="ARBA" id="ARBA00013855"/>
    </source>
</evidence>
<protein>
    <recommendedName>
        <fullName evidence="2 5">Cell shape-determining protein MreC</fullName>
    </recommendedName>
    <alternativeName>
        <fullName evidence="4 5">Cell shape protein MreC</fullName>
    </alternativeName>
</protein>
<proteinExistence type="inferred from homology"/>
<feature type="region of interest" description="Disordered" evidence="7">
    <location>
        <begin position="277"/>
        <end position="326"/>
    </location>
</feature>
<dbReference type="Pfam" id="PF04085">
    <property type="entry name" value="MreC"/>
    <property type="match status" value="1"/>
</dbReference>
<dbReference type="Gene3D" id="2.40.10.350">
    <property type="entry name" value="Rod shape-determining protein MreC, domain 2"/>
    <property type="match status" value="1"/>
</dbReference>
<keyword evidence="3 5" id="KW-0133">Cell shape</keyword>
<accession>A0A543CR23</accession>
<dbReference type="PANTHER" id="PTHR34138:SF1">
    <property type="entry name" value="CELL SHAPE-DETERMINING PROTEIN MREC"/>
    <property type="match status" value="1"/>
</dbReference>
<evidence type="ECO:0000256" key="7">
    <source>
        <dbReference type="SAM" id="MobiDB-lite"/>
    </source>
</evidence>
<comment type="function">
    <text evidence="5">Involved in formation and maintenance of cell shape.</text>
</comment>
<dbReference type="EMBL" id="VFOZ01000001">
    <property type="protein sequence ID" value="TQL99541.1"/>
    <property type="molecule type" value="Genomic_DNA"/>
</dbReference>
<dbReference type="Proteomes" id="UP000316096">
    <property type="component" value="Unassembled WGS sequence"/>
</dbReference>
<evidence type="ECO:0000256" key="5">
    <source>
        <dbReference type="PIRNR" id="PIRNR038471"/>
    </source>
</evidence>
<dbReference type="InterPro" id="IPR042177">
    <property type="entry name" value="Cell/Rod_1"/>
</dbReference>
<dbReference type="GO" id="GO:0008360">
    <property type="term" value="P:regulation of cell shape"/>
    <property type="evidence" value="ECO:0007669"/>
    <property type="project" value="UniProtKB-KW"/>
</dbReference>
<gene>
    <name evidence="9" type="ORF">FB559_5233</name>
</gene>
<dbReference type="InterPro" id="IPR042175">
    <property type="entry name" value="Cell/Rod_MreC_2"/>
</dbReference>
<evidence type="ECO:0000259" key="8">
    <source>
        <dbReference type="Pfam" id="PF04085"/>
    </source>
</evidence>
<keyword evidence="10" id="KW-1185">Reference proteome</keyword>
<feature type="compositionally biased region" description="Pro residues" evidence="7">
    <location>
        <begin position="312"/>
        <end position="326"/>
    </location>
</feature>
<keyword evidence="6" id="KW-0175">Coiled coil</keyword>
<sequence length="326" mass="33851">MNDTRRTRAVLGVLLLVSLAMITVDYRGGDNSPLSALRGFGEAIFGPIEQGATAVVRPVAGAFHTFTGAPGAHRRINRLERENQQLRQQLRTGQTDRKRADELSRLLGTSGLGGYRIVPAEVISSGEGLEDTVSLDVGSGNGVRPNMTVLSGDGLVGRVTQVGPSTSTVMLATDAASSIGGRLENSGEIGIVQGAGRRGGSALKFQLLDSTVVMEPGQRIVSFGSQGDRPYVPGVPIGTVTKIERTPGSLTRTAFVTPYVHFTSLDVVGVVVAPPKRNPRDSVLPPSPSPSPTAPPPVPPAPVSPPSQAAGSPPPESRPAPTPTRG</sequence>
<feature type="compositionally biased region" description="Pro residues" evidence="7">
    <location>
        <begin position="285"/>
        <end position="305"/>
    </location>
</feature>
<feature type="coiled-coil region" evidence="6">
    <location>
        <begin position="69"/>
        <end position="96"/>
    </location>
</feature>
<reference evidence="9 10" key="1">
    <citation type="submission" date="2019-06" db="EMBL/GenBank/DDBJ databases">
        <title>Sequencing the genomes of 1000 actinobacteria strains.</title>
        <authorList>
            <person name="Klenk H.-P."/>
        </authorList>
    </citation>
    <scope>NUCLEOTIDE SEQUENCE [LARGE SCALE GENOMIC DNA]</scope>
    <source>
        <strain evidence="9 10">DSM 102200</strain>
    </source>
</reference>